<accession>A0ABT0BCA8</accession>
<protein>
    <submittedName>
        <fullName evidence="10">C-type cytochrome</fullName>
    </submittedName>
</protein>
<name>A0ABT0BCA8_9SPHN</name>
<dbReference type="PANTHER" id="PTHR11961">
    <property type="entry name" value="CYTOCHROME C"/>
    <property type="match status" value="1"/>
</dbReference>
<dbReference type="Gene3D" id="1.10.760.10">
    <property type="entry name" value="Cytochrome c-like domain"/>
    <property type="match status" value="1"/>
</dbReference>
<dbReference type="SUPFAM" id="SSF46626">
    <property type="entry name" value="Cytochrome c"/>
    <property type="match status" value="1"/>
</dbReference>
<keyword evidence="3 6" id="KW-0479">Metal-binding</keyword>
<dbReference type="PRINTS" id="PR00604">
    <property type="entry name" value="CYTCHRMECIAB"/>
</dbReference>
<comment type="caution">
    <text evidence="10">The sequence shown here is derived from an EMBL/GenBank/DDBJ whole genome shotgun (WGS) entry which is preliminary data.</text>
</comment>
<evidence type="ECO:0000256" key="3">
    <source>
        <dbReference type="ARBA" id="ARBA00022723"/>
    </source>
</evidence>
<evidence type="ECO:0000259" key="9">
    <source>
        <dbReference type="PROSITE" id="PS51007"/>
    </source>
</evidence>
<evidence type="ECO:0000256" key="2">
    <source>
        <dbReference type="ARBA" id="ARBA00022617"/>
    </source>
</evidence>
<dbReference type="EMBL" id="JALHLF010000022">
    <property type="protein sequence ID" value="MCJ2182657.1"/>
    <property type="molecule type" value="Genomic_DNA"/>
</dbReference>
<keyword evidence="4" id="KW-0249">Electron transport</keyword>
<evidence type="ECO:0000313" key="11">
    <source>
        <dbReference type="Proteomes" id="UP001162881"/>
    </source>
</evidence>
<feature type="domain" description="Cytochrome c" evidence="9">
    <location>
        <begin position="110"/>
        <end position="209"/>
    </location>
</feature>
<keyword evidence="1" id="KW-0813">Transport</keyword>
<keyword evidence="8" id="KW-0732">Signal</keyword>
<feature type="chain" id="PRO_5046073678" evidence="8">
    <location>
        <begin position="26"/>
        <end position="209"/>
    </location>
</feature>
<feature type="compositionally biased region" description="Low complexity" evidence="7">
    <location>
        <begin position="28"/>
        <end position="61"/>
    </location>
</feature>
<evidence type="ECO:0000256" key="7">
    <source>
        <dbReference type="SAM" id="MobiDB-lite"/>
    </source>
</evidence>
<feature type="compositionally biased region" description="Low complexity" evidence="7">
    <location>
        <begin position="71"/>
        <end position="83"/>
    </location>
</feature>
<evidence type="ECO:0000256" key="6">
    <source>
        <dbReference type="PROSITE-ProRule" id="PRU00433"/>
    </source>
</evidence>
<sequence>MRYQPARSPRALIALAPLPLALALAACSGQDAPSAPETTASAAHESAAPAAQEAPLSSPSAPDSPLPEPSPTASATPIATPVPTATPVPPVVKAPAPPAPAKPEPKPEPVAAVQPPAAFARCAVCHNAAKGAPDKLGPNLYGVYGHTMGQGSFAFSDAVKNSGLTMDEATLDQWLENPRALIPGNRMSFPGLKNPEQRAAIIAYLKTLH</sequence>
<feature type="compositionally biased region" description="Pro residues" evidence="7">
    <location>
        <begin position="84"/>
        <end position="102"/>
    </location>
</feature>
<keyword evidence="2 6" id="KW-0349">Heme</keyword>
<dbReference type="PROSITE" id="PS51257">
    <property type="entry name" value="PROKAR_LIPOPROTEIN"/>
    <property type="match status" value="1"/>
</dbReference>
<evidence type="ECO:0000256" key="4">
    <source>
        <dbReference type="ARBA" id="ARBA00022982"/>
    </source>
</evidence>
<evidence type="ECO:0000256" key="1">
    <source>
        <dbReference type="ARBA" id="ARBA00022448"/>
    </source>
</evidence>
<dbReference type="InterPro" id="IPR002327">
    <property type="entry name" value="Cyt_c_1A/1B"/>
</dbReference>
<reference evidence="10" key="1">
    <citation type="submission" date="2022-03" db="EMBL/GenBank/DDBJ databases">
        <title>Identification of a novel bacterium isolated from mangrove sediments.</title>
        <authorList>
            <person name="Pan X."/>
        </authorList>
    </citation>
    <scope>NUCLEOTIDE SEQUENCE</scope>
    <source>
        <strain evidence="10">B1949</strain>
    </source>
</reference>
<dbReference type="Pfam" id="PF00034">
    <property type="entry name" value="Cytochrom_C"/>
    <property type="match status" value="1"/>
</dbReference>
<keyword evidence="11" id="KW-1185">Reference proteome</keyword>
<dbReference type="InterPro" id="IPR009056">
    <property type="entry name" value="Cyt_c-like_dom"/>
</dbReference>
<evidence type="ECO:0000256" key="5">
    <source>
        <dbReference type="ARBA" id="ARBA00023004"/>
    </source>
</evidence>
<organism evidence="10 11">
    <name type="scientific">Novosphingobium organovorum</name>
    <dbReference type="NCBI Taxonomy" id="2930092"/>
    <lineage>
        <taxon>Bacteria</taxon>
        <taxon>Pseudomonadati</taxon>
        <taxon>Pseudomonadota</taxon>
        <taxon>Alphaproteobacteria</taxon>
        <taxon>Sphingomonadales</taxon>
        <taxon>Sphingomonadaceae</taxon>
        <taxon>Novosphingobium</taxon>
    </lineage>
</organism>
<proteinExistence type="predicted"/>
<dbReference type="InterPro" id="IPR036909">
    <property type="entry name" value="Cyt_c-like_dom_sf"/>
</dbReference>
<dbReference type="PROSITE" id="PS51007">
    <property type="entry name" value="CYTC"/>
    <property type="match status" value="1"/>
</dbReference>
<evidence type="ECO:0000256" key="8">
    <source>
        <dbReference type="SAM" id="SignalP"/>
    </source>
</evidence>
<dbReference type="Proteomes" id="UP001162881">
    <property type="component" value="Unassembled WGS sequence"/>
</dbReference>
<feature type="signal peptide" evidence="8">
    <location>
        <begin position="1"/>
        <end position="25"/>
    </location>
</feature>
<keyword evidence="5 6" id="KW-0408">Iron</keyword>
<gene>
    <name evidence="10" type="ORF">MTR62_08125</name>
</gene>
<dbReference type="RefSeq" id="WP_244018807.1">
    <property type="nucleotide sequence ID" value="NZ_JALHLF010000022.1"/>
</dbReference>
<feature type="region of interest" description="Disordered" evidence="7">
    <location>
        <begin position="28"/>
        <end position="111"/>
    </location>
</feature>
<evidence type="ECO:0000313" key="10">
    <source>
        <dbReference type="EMBL" id="MCJ2182657.1"/>
    </source>
</evidence>